<evidence type="ECO:0000313" key="1">
    <source>
        <dbReference type="EMBL" id="GGJ30884.1"/>
    </source>
</evidence>
<dbReference type="PANTHER" id="PTHR43844">
    <property type="entry name" value="METHIONINE SYNTHASE"/>
    <property type="match status" value="1"/>
</dbReference>
<dbReference type="GO" id="GO:0003871">
    <property type="term" value="F:5-methyltetrahydropteroyltriglutamate-homocysteine S-methyltransferase activity"/>
    <property type="evidence" value="ECO:0007669"/>
    <property type="project" value="InterPro"/>
</dbReference>
<dbReference type="GO" id="GO:0008270">
    <property type="term" value="F:zinc ion binding"/>
    <property type="evidence" value="ECO:0007669"/>
    <property type="project" value="InterPro"/>
</dbReference>
<dbReference type="PANTHER" id="PTHR43844:SF1">
    <property type="entry name" value="METHIONINE SYNTHASE"/>
    <property type="match status" value="1"/>
</dbReference>
<dbReference type="SUPFAM" id="SSF51726">
    <property type="entry name" value="UROD/MetE-like"/>
    <property type="match status" value="1"/>
</dbReference>
<protein>
    <submittedName>
        <fullName evidence="1">Methionine synthase</fullName>
    </submittedName>
</protein>
<proteinExistence type="predicted"/>
<gene>
    <name evidence="1" type="ORF">GCM10011320_42900</name>
</gene>
<evidence type="ECO:0000313" key="2">
    <source>
        <dbReference type="Proteomes" id="UP000661507"/>
    </source>
</evidence>
<dbReference type="RefSeq" id="WP_188970584.1">
    <property type="nucleotide sequence ID" value="NZ_BMKW01000011.1"/>
</dbReference>
<dbReference type="GO" id="GO:0009086">
    <property type="term" value="P:methionine biosynthetic process"/>
    <property type="evidence" value="ECO:0007669"/>
    <property type="project" value="InterPro"/>
</dbReference>
<name>A0A917NW61_9PROT</name>
<dbReference type="AlphaFoldDB" id="A0A917NW61"/>
<comment type="caution">
    <text evidence="1">The sequence shown here is derived from an EMBL/GenBank/DDBJ whole genome shotgun (WGS) entry which is preliminary data.</text>
</comment>
<reference evidence="1" key="1">
    <citation type="journal article" date="2014" name="Int. J. Syst. Evol. Microbiol.">
        <title>Complete genome sequence of Corynebacterium casei LMG S-19264T (=DSM 44701T), isolated from a smear-ripened cheese.</title>
        <authorList>
            <consortium name="US DOE Joint Genome Institute (JGI-PGF)"/>
            <person name="Walter F."/>
            <person name="Albersmeier A."/>
            <person name="Kalinowski J."/>
            <person name="Ruckert C."/>
        </authorList>
    </citation>
    <scope>NUCLEOTIDE SEQUENCE</scope>
    <source>
        <strain evidence="1">CGMCC 1.3617</strain>
    </source>
</reference>
<reference evidence="1" key="2">
    <citation type="submission" date="2020-09" db="EMBL/GenBank/DDBJ databases">
        <authorList>
            <person name="Sun Q."/>
            <person name="Zhou Y."/>
        </authorList>
    </citation>
    <scope>NUCLEOTIDE SEQUENCE</scope>
    <source>
        <strain evidence="1">CGMCC 1.3617</strain>
    </source>
</reference>
<dbReference type="Proteomes" id="UP000661507">
    <property type="component" value="Unassembled WGS sequence"/>
</dbReference>
<dbReference type="InterPro" id="IPR002629">
    <property type="entry name" value="Met_Synth_C/arc"/>
</dbReference>
<sequence length="390" mass="42679">MRRSEGRILTTHTGSLPRPKALTELFARRTRGEAVDEADITREGKAATRVILPRQVEAGLDVINNGEQERDSFALYIRHRLTGIGGQSSRAGFGDLDNYPDYKQAFIDANAEKVAVSNTAHLPAAIGPVAYPDTTAIDDELADFAQALQPLAGRYVESFMSAPSPGIVGSIVQNRHYATEDAYFAALGAALRVEYEAIHRAGHVLQLDCPDLALERHVSYRDRPLADFLDFVERVVATINTAIADIPRDRMRLHVCWGNYEAPHDLDVPLAEIWPIIRQAHVGGFVLPFANPRHAHETRVIAEHPMDDDQILVAGVIDTLTNFVEHPEVVAERLERAAQAVGDPTRVLAGTDCGFDTAAGRGRVTPDVVWAKMRSMAEGARIASGRLFGG</sequence>
<organism evidence="1 2">
    <name type="scientific">Neoroseomonas lacus</name>
    <dbReference type="NCBI Taxonomy" id="287609"/>
    <lineage>
        <taxon>Bacteria</taxon>
        <taxon>Pseudomonadati</taxon>
        <taxon>Pseudomonadota</taxon>
        <taxon>Alphaproteobacteria</taxon>
        <taxon>Acetobacterales</taxon>
        <taxon>Acetobacteraceae</taxon>
        <taxon>Neoroseomonas</taxon>
    </lineage>
</organism>
<dbReference type="CDD" id="cd03311">
    <property type="entry name" value="CIMS_C_terminal_like"/>
    <property type="match status" value="1"/>
</dbReference>
<dbReference type="Gene3D" id="3.20.20.210">
    <property type="match status" value="1"/>
</dbReference>
<keyword evidence="2" id="KW-1185">Reference proteome</keyword>
<dbReference type="InterPro" id="IPR038071">
    <property type="entry name" value="UROD/MetE-like_sf"/>
</dbReference>
<accession>A0A917NW61</accession>
<dbReference type="EMBL" id="BMKW01000011">
    <property type="protein sequence ID" value="GGJ30884.1"/>
    <property type="molecule type" value="Genomic_DNA"/>
</dbReference>